<keyword evidence="1" id="KW-1133">Transmembrane helix</keyword>
<dbReference type="EMBL" id="CP011308">
    <property type="protein sequence ID" value="AKF24059.1"/>
    <property type="molecule type" value="Genomic_DNA"/>
</dbReference>
<keyword evidence="1" id="KW-0472">Membrane</keyword>
<feature type="transmembrane region" description="Helical" evidence="1">
    <location>
        <begin position="6"/>
        <end position="22"/>
    </location>
</feature>
<reference evidence="3" key="2">
    <citation type="journal article" date="2017" name="Stand. Genomic Sci.">
        <title>Complete genome sequence of the sulfur-oxidizing chemolithoautotrophic Sulfurovum lithotrophicum 42BKTT.</title>
        <authorList>
            <person name="Jeon W."/>
            <person name="Priscilla L."/>
            <person name="Park G."/>
            <person name="Lee H."/>
            <person name="Lee N."/>
            <person name="Lee D."/>
            <person name="Kwon H."/>
            <person name="Ahn I."/>
            <person name="Lee C."/>
            <person name="Lee H."/>
            <person name="Ahn J."/>
        </authorList>
    </citation>
    <scope>NUCLEOTIDE SEQUENCE [LARGE SCALE GENOMIC DNA]</scope>
    <source>
        <strain evidence="3">ATCC BAA-797 / 42BKT</strain>
    </source>
</reference>
<sequence>MGTMEIGIIAALVLIVFYLLTVNSKLKKEKKVLQEILEVKDTTIQNLQASRVAVKDVIENLSAHDEVMALLAEGKSREEIADELGIPISKIELIIKFDKIKKDHAV</sequence>
<name>A0A7U4LZG6_9BACT</name>
<accession>A0A7U4LZG6</accession>
<dbReference type="OrthoDB" id="5372975at2"/>
<evidence type="ECO:0000313" key="3">
    <source>
        <dbReference type="Proteomes" id="UP000034444"/>
    </source>
</evidence>
<keyword evidence="1" id="KW-0812">Transmembrane</keyword>
<dbReference type="AlphaFoldDB" id="A0A7U4LZG6"/>
<evidence type="ECO:0000256" key="1">
    <source>
        <dbReference type="SAM" id="Phobius"/>
    </source>
</evidence>
<protein>
    <submittedName>
        <fullName evidence="2">Uncharacterized protein</fullName>
    </submittedName>
</protein>
<gene>
    <name evidence="2" type="ORF">YH65_00530</name>
</gene>
<dbReference type="KEGG" id="slh:YH65_00530"/>
<reference evidence="2 3" key="1">
    <citation type="submission" date="2015-04" db="EMBL/GenBank/DDBJ databases">
        <title>Complete genome sequence of Sulfurovum lithotrophicum ATCC BAA-797T.</title>
        <authorList>
            <person name="Ahn J."/>
            <person name="Park G."/>
            <person name="Jeon W."/>
            <person name="Jang Y."/>
            <person name="Jang M."/>
            <person name="Lee H."/>
            <person name="Lee H."/>
        </authorList>
    </citation>
    <scope>NUCLEOTIDE SEQUENCE [LARGE SCALE GENOMIC DNA]</scope>
    <source>
        <strain evidence="3">ATCC BAA-797 / 42BKT</strain>
    </source>
</reference>
<evidence type="ECO:0000313" key="2">
    <source>
        <dbReference type="EMBL" id="AKF24059.1"/>
    </source>
</evidence>
<dbReference type="RefSeq" id="WP_046550168.1">
    <property type="nucleotide sequence ID" value="NZ_CP011308.1"/>
</dbReference>
<proteinExistence type="predicted"/>
<keyword evidence="3" id="KW-1185">Reference proteome</keyword>
<dbReference type="Proteomes" id="UP000034444">
    <property type="component" value="Chromosome"/>
</dbReference>
<organism evidence="2 3">
    <name type="scientific">Sulfurovum lithotrophicum</name>
    <dbReference type="NCBI Taxonomy" id="206403"/>
    <lineage>
        <taxon>Bacteria</taxon>
        <taxon>Pseudomonadati</taxon>
        <taxon>Campylobacterota</taxon>
        <taxon>Epsilonproteobacteria</taxon>
        <taxon>Campylobacterales</taxon>
        <taxon>Sulfurovaceae</taxon>
        <taxon>Sulfurovum</taxon>
    </lineage>
</organism>